<evidence type="ECO:0000256" key="6">
    <source>
        <dbReference type="PROSITE-ProRule" id="PRU00433"/>
    </source>
</evidence>
<dbReference type="Gene3D" id="1.10.760.10">
    <property type="entry name" value="Cytochrome c-like domain"/>
    <property type="match status" value="1"/>
</dbReference>
<dbReference type="SUPFAM" id="SSF46626">
    <property type="entry name" value="Cytochrome c"/>
    <property type="match status" value="1"/>
</dbReference>
<reference evidence="8" key="1">
    <citation type="journal article" date="2011" name="ISME J.">
        <title>The endosymbionts of the deep-sea tubeworms Riftia pachyptila and Tevnia jerichonana share an identical physiology as revealed by proteogenomic analyses.</title>
        <authorList>
            <person name="Gardebrecht A."/>
            <person name="Markert S."/>
            <person name="Felbeck H."/>
            <person name="Thuermer A."/>
            <person name="Albrecht D."/>
            <person name="Wollherr A."/>
            <person name="Kabisch J."/>
            <person name="Lehmann R."/>
            <person name="Daniel R."/>
            <person name="Liesegang H."/>
            <person name="Hecker M."/>
            <person name="Sievert S.M."/>
            <person name="Schweder T."/>
        </authorList>
    </citation>
    <scope>NUCLEOTIDE SEQUENCE [LARGE SCALE GENOMIC DNA]</scope>
</reference>
<dbReference type="GO" id="GO:0009055">
    <property type="term" value="F:electron transfer activity"/>
    <property type="evidence" value="ECO:0007669"/>
    <property type="project" value="InterPro"/>
</dbReference>
<dbReference type="GO" id="GO:0046872">
    <property type="term" value="F:metal ion binding"/>
    <property type="evidence" value="ECO:0007669"/>
    <property type="project" value="UniProtKB-KW"/>
</dbReference>
<dbReference type="PROSITE" id="PS51007">
    <property type="entry name" value="CYTC"/>
    <property type="match status" value="1"/>
</dbReference>
<evidence type="ECO:0000256" key="3">
    <source>
        <dbReference type="ARBA" id="ARBA00022723"/>
    </source>
</evidence>
<dbReference type="EMBL" id="AFOC01000019">
    <property type="protein sequence ID" value="EGV52005.1"/>
    <property type="molecule type" value="Genomic_DNA"/>
</dbReference>
<evidence type="ECO:0000256" key="5">
    <source>
        <dbReference type="ARBA" id="ARBA00023004"/>
    </source>
</evidence>
<dbReference type="PANTHER" id="PTHR33751:SF9">
    <property type="entry name" value="CYTOCHROME C4"/>
    <property type="match status" value="1"/>
</dbReference>
<dbReference type="PANTHER" id="PTHR33751">
    <property type="entry name" value="CBB3-TYPE CYTOCHROME C OXIDASE SUBUNIT FIXP"/>
    <property type="match status" value="1"/>
</dbReference>
<dbReference type="GO" id="GO:0020037">
    <property type="term" value="F:heme binding"/>
    <property type="evidence" value="ECO:0007669"/>
    <property type="project" value="InterPro"/>
</dbReference>
<keyword evidence="5 6" id="KW-0408">Iron</keyword>
<name>G2DBL4_9GAMM</name>
<evidence type="ECO:0000256" key="1">
    <source>
        <dbReference type="ARBA" id="ARBA00022448"/>
    </source>
</evidence>
<sequence length="139" mass="14869">MVIYCPVEPMGRGELIPVNRQISLKLKHEVLLPMMKMKALALSLSVAALSLGVVGNAAADGAALFKAKTCFSCHGQDAKTPIMPVYPKLAGQNADYAFNQMMDIKSGKRNNGQTAAMKGIMATVSEAEAREIANWLSSL</sequence>
<evidence type="ECO:0000256" key="4">
    <source>
        <dbReference type="ARBA" id="ARBA00022982"/>
    </source>
</evidence>
<dbReference type="InterPro" id="IPR050597">
    <property type="entry name" value="Cytochrome_c_Oxidase_Subunit"/>
</dbReference>
<dbReference type="Pfam" id="PF00034">
    <property type="entry name" value="Cytochrom_C"/>
    <property type="match status" value="1"/>
</dbReference>
<dbReference type="InterPro" id="IPR036909">
    <property type="entry name" value="Cyt_c-like_dom_sf"/>
</dbReference>
<keyword evidence="1" id="KW-0813">Transport</keyword>
<protein>
    <submittedName>
        <fullName evidence="8">Cytochrome c, class I</fullName>
    </submittedName>
</protein>
<comment type="caution">
    <text evidence="8">The sequence shown here is derived from an EMBL/GenBank/DDBJ whole genome shotgun (WGS) entry which is preliminary data.</text>
</comment>
<keyword evidence="9" id="KW-1185">Reference proteome</keyword>
<evidence type="ECO:0000256" key="2">
    <source>
        <dbReference type="ARBA" id="ARBA00022617"/>
    </source>
</evidence>
<keyword evidence="3 6" id="KW-0479">Metal-binding</keyword>
<dbReference type="Proteomes" id="UP000004491">
    <property type="component" value="Unassembled WGS sequence"/>
</dbReference>
<accession>G2DBL4</accession>
<evidence type="ECO:0000259" key="7">
    <source>
        <dbReference type="PROSITE" id="PS51007"/>
    </source>
</evidence>
<proteinExistence type="predicted"/>
<dbReference type="InterPro" id="IPR009056">
    <property type="entry name" value="Cyt_c-like_dom"/>
</dbReference>
<gene>
    <name evidence="8" type="ORF">Rifp1Sym_as00270</name>
</gene>
<keyword evidence="4" id="KW-0249">Electron transport</keyword>
<evidence type="ECO:0000313" key="8">
    <source>
        <dbReference type="EMBL" id="EGV52005.1"/>
    </source>
</evidence>
<dbReference type="AlphaFoldDB" id="G2DBL4"/>
<evidence type="ECO:0000313" key="9">
    <source>
        <dbReference type="Proteomes" id="UP000004491"/>
    </source>
</evidence>
<keyword evidence="2 6" id="KW-0349">Heme</keyword>
<feature type="domain" description="Cytochrome c" evidence="7">
    <location>
        <begin position="56"/>
        <end position="139"/>
    </location>
</feature>
<organism evidence="8 9">
    <name type="scientific">endosymbiont of Riftia pachyptila</name>
    <name type="common">vent Ph05</name>
    <dbReference type="NCBI Taxonomy" id="1048808"/>
    <lineage>
        <taxon>Bacteria</taxon>
        <taxon>Pseudomonadati</taxon>
        <taxon>Pseudomonadota</taxon>
        <taxon>Gammaproteobacteria</taxon>
        <taxon>sulfur-oxidizing symbionts</taxon>
    </lineage>
</organism>